<evidence type="ECO:0000259" key="4">
    <source>
        <dbReference type="PROSITE" id="PS50887"/>
    </source>
</evidence>
<reference evidence="5 6" key="1">
    <citation type="submission" date="2016-10" db="EMBL/GenBank/DDBJ databases">
        <authorList>
            <person name="Varghese N."/>
            <person name="Submissions S."/>
        </authorList>
    </citation>
    <scope>NUCLEOTIDE SEQUENCE [LARGE SCALE GENOMIC DNA]</scope>
    <source>
        <strain evidence="5 6">S7-754</strain>
    </source>
</reference>
<name>A0A1G7HYQ5_9SPHN</name>
<dbReference type="SUPFAM" id="SSF55073">
    <property type="entry name" value="Nucleotide cyclase"/>
    <property type="match status" value="1"/>
</dbReference>
<gene>
    <name evidence="5" type="ORF">SAMN05216557_10244</name>
</gene>
<dbReference type="Gene3D" id="3.20.20.450">
    <property type="entry name" value="EAL domain"/>
    <property type="match status" value="1"/>
</dbReference>
<evidence type="ECO:0000313" key="5">
    <source>
        <dbReference type="EMBL" id="SDF05463.1"/>
    </source>
</evidence>
<dbReference type="Pfam" id="PF07695">
    <property type="entry name" value="7TMR-DISM_7TM"/>
    <property type="match status" value="1"/>
</dbReference>
<dbReference type="PANTHER" id="PTHR33121:SF70">
    <property type="entry name" value="SIGNALING PROTEIN YKOW"/>
    <property type="match status" value="1"/>
</dbReference>
<dbReference type="AlphaFoldDB" id="A0A1G7HYQ5"/>
<dbReference type="NCBIfam" id="TIGR00254">
    <property type="entry name" value="GGDEF"/>
    <property type="match status" value="1"/>
</dbReference>
<keyword evidence="1" id="KW-0472">Membrane</keyword>
<dbReference type="Proteomes" id="UP000323502">
    <property type="component" value="Unassembled WGS sequence"/>
</dbReference>
<feature type="transmembrane region" description="Helical" evidence="1">
    <location>
        <begin position="267"/>
        <end position="284"/>
    </location>
</feature>
<feature type="signal peptide" evidence="2">
    <location>
        <begin position="1"/>
        <end position="22"/>
    </location>
</feature>
<dbReference type="SMART" id="SM00267">
    <property type="entry name" value="GGDEF"/>
    <property type="match status" value="1"/>
</dbReference>
<dbReference type="InterPro" id="IPR043128">
    <property type="entry name" value="Rev_trsase/Diguanyl_cyclase"/>
</dbReference>
<accession>A0A1G7HYQ5</accession>
<dbReference type="SUPFAM" id="SSF141868">
    <property type="entry name" value="EAL domain-like"/>
    <property type="match status" value="1"/>
</dbReference>
<feature type="transmembrane region" description="Helical" evidence="1">
    <location>
        <begin position="323"/>
        <end position="342"/>
    </location>
</feature>
<protein>
    <submittedName>
        <fullName evidence="5">Diguanylate cyclase (GGDEF) domain-containing protein</fullName>
    </submittedName>
</protein>
<feature type="transmembrane region" description="Helical" evidence="1">
    <location>
        <begin position="201"/>
        <end position="225"/>
    </location>
</feature>
<evidence type="ECO:0000259" key="3">
    <source>
        <dbReference type="PROSITE" id="PS50883"/>
    </source>
</evidence>
<evidence type="ECO:0000256" key="1">
    <source>
        <dbReference type="SAM" id="Phobius"/>
    </source>
</evidence>
<feature type="transmembrane region" description="Helical" evidence="1">
    <location>
        <begin position="237"/>
        <end position="255"/>
    </location>
</feature>
<dbReference type="PROSITE" id="PS50887">
    <property type="entry name" value="GGDEF"/>
    <property type="match status" value="1"/>
</dbReference>
<dbReference type="Gene3D" id="3.30.70.270">
    <property type="match status" value="1"/>
</dbReference>
<dbReference type="InterPro" id="IPR029787">
    <property type="entry name" value="Nucleotide_cyclase"/>
</dbReference>
<keyword evidence="1" id="KW-0812">Transmembrane</keyword>
<sequence length="829" mass="89934">MRLAILMLMVLLLALGATPVVARAPVVDLHRGLCTATLPDGASNAAVVSAPYACGADAPQDSPQWLWLRLDASRLRDLPPGWHLLVDQTRFDRIAVVAGGPKGMGRIEHSARQLAGHGAPGGVLRFTIPPAGRDIDRLYLGYRRIDHLSLMRKLKGIPAAEQPREDAPWLALMGLFAGALLSAIAYNSVINAGQRQSFQRWYVLWVASSFAYGMVWTNMAAYVFPGLVGPIAVRIDYALVGFMIGAGNMFFFTVVEDGCIPRRFIRAGHALAVAGAVSGCIAAADTMFPVMPTDRALNYVIAATAVVLAISCGFAIRRGSRVVWFYLVGWGPVIGMFLARLARNLGMVPQNDLVDFSSFGALAFEALVLSLAIADRFRHLRQALAMETQQREIQLVETKALRQAAQTDFLTGLGNRAAFQDATRALIHDGAPFALYLIDVDYLKDANDRLGHAGGDAMLQRIATALVEIAATVSGAHVSRIGGDEFALLFPGSAEVDAAMAERLTDLQGRPWTYLGQTRPISLSIGSARAPDDATAPDLLYQNADLALYHAKRRGRGHQYRYDPLLRILRDLQVEFTRDAEAALTRGEFRLDLQPIVLLPSGACCGYEALLRWDHPDHGLMLPDRFADVLVAEKIGARIQDHVLDLAMGWLRDRPDEVRMLSVNFTSAQLAGPRAARQVLDRLAAYGVPPSSLCIEVTERVMLDRAADTILETLRTLHRAGIQIALDDFGTGFASLVHLRDMPVDRIKIDRSFVAGLDEAGGGTLAIVRAIIGLGRGLGKIVVAEGIETPAQAERLVALGCHLGQGFLYGRAEPYPLPANAPTYRTVQA</sequence>
<dbReference type="CDD" id="cd01949">
    <property type="entry name" value="GGDEF"/>
    <property type="match status" value="1"/>
</dbReference>
<organism evidence="5 6">
    <name type="scientific">Sphingomonas carotinifaciens</name>
    <dbReference type="NCBI Taxonomy" id="1166323"/>
    <lineage>
        <taxon>Bacteria</taxon>
        <taxon>Pseudomonadati</taxon>
        <taxon>Pseudomonadota</taxon>
        <taxon>Alphaproteobacteria</taxon>
        <taxon>Sphingomonadales</taxon>
        <taxon>Sphingomonadaceae</taxon>
        <taxon>Sphingomonas</taxon>
    </lineage>
</organism>
<dbReference type="CDD" id="cd01948">
    <property type="entry name" value="EAL"/>
    <property type="match status" value="1"/>
</dbReference>
<evidence type="ECO:0000313" key="6">
    <source>
        <dbReference type="Proteomes" id="UP000323502"/>
    </source>
</evidence>
<dbReference type="InterPro" id="IPR050706">
    <property type="entry name" value="Cyclic-di-GMP_PDE-like"/>
</dbReference>
<evidence type="ECO:0000256" key="2">
    <source>
        <dbReference type="SAM" id="SignalP"/>
    </source>
</evidence>
<dbReference type="InterPro" id="IPR001633">
    <property type="entry name" value="EAL_dom"/>
</dbReference>
<dbReference type="InterPro" id="IPR000160">
    <property type="entry name" value="GGDEF_dom"/>
</dbReference>
<feature type="chain" id="PRO_5009241299" evidence="2">
    <location>
        <begin position="23"/>
        <end position="829"/>
    </location>
</feature>
<keyword evidence="2" id="KW-0732">Signal</keyword>
<dbReference type="PROSITE" id="PS50883">
    <property type="entry name" value="EAL"/>
    <property type="match status" value="1"/>
</dbReference>
<feature type="transmembrane region" description="Helical" evidence="1">
    <location>
        <begin position="296"/>
        <end position="316"/>
    </location>
</feature>
<dbReference type="EMBL" id="FNBI01000002">
    <property type="protein sequence ID" value="SDF05463.1"/>
    <property type="molecule type" value="Genomic_DNA"/>
</dbReference>
<feature type="domain" description="GGDEF" evidence="4">
    <location>
        <begin position="431"/>
        <end position="564"/>
    </location>
</feature>
<keyword evidence="6" id="KW-1185">Reference proteome</keyword>
<dbReference type="Pfam" id="PF00990">
    <property type="entry name" value="GGDEF"/>
    <property type="match status" value="1"/>
</dbReference>
<dbReference type="Pfam" id="PF00563">
    <property type="entry name" value="EAL"/>
    <property type="match status" value="1"/>
</dbReference>
<dbReference type="InterPro" id="IPR035919">
    <property type="entry name" value="EAL_sf"/>
</dbReference>
<feature type="domain" description="EAL" evidence="3">
    <location>
        <begin position="573"/>
        <end position="826"/>
    </location>
</feature>
<dbReference type="SMART" id="SM00052">
    <property type="entry name" value="EAL"/>
    <property type="match status" value="1"/>
</dbReference>
<proteinExistence type="predicted"/>
<dbReference type="InterPro" id="IPR011623">
    <property type="entry name" value="7TMR_DISM_rcpt_extracell_dom1"/>
</dbReference>
<dbReference type="PANTHER" id="PTHR33121">
    <property type="entry name" value="CYCLIC DI-GMP PHOSPHODIESTERASE PDEF"/>
    <property type="match status" value="1"/>
</dbReference>
<feature type="transmembrane region" description="Helical" evidence="1">
    <location>
        <begin position="169"/>
        <end position="189"/>
    </location>
</feature>
<keyword evidence="1" id="KW-1133">Transmembrane helix</keyword>
<dbReference type="GO" id="GO:0071111">
    <property type="term" value="F:cyclic-guanylate-specific phosphodiesterase activity"/>
    <property type="evidence" value="ECO:0007669"/>
    <property type="project" value="InterPro"/>
</dbReference>